<dbReference type="RefSeq" id="WP_085752216.1">
    <property type="nucleotide sequence ID" value="NZ_BSPR01000006.1"/>
</dbReference>
<evidence type="ECO:0000313" key="2">
    <source>
        <dbReference type="Proteomes" id="UP000193427"/>
    </source>
</evidence>
<reference evidence="1 2" key="1">
    <citation type="submission" date="2016-04" db="EMBL/GenBank/DDBJ databases">
        <title>Complete genome sequence of natural rubber-degrading, novel Gram-negative bacterium, Rhizobacter gummiphilus strain NS21.</title>
        <authorList>
            <person name="Tabata M."/>
            <person name="Kasai D."/>
            <person name="Fukuda M."/>
        </authorList>
    </citation>
    <scope>NUCLEOTIDE SEQUENCE [LARGE SCALE GENOMIC DNA]</scope>
    <source>
        <strain evidence="1 2">NS21</strain>
    </source>
</reference>
<gene>
    <name evidence="1" type="ORF">A4W93_19550</name>
</gene>
<organism evidence="1 2">
    <name type="scientific">Piscinibacter gummiphilus</name>
    <dbReference type="NCBI Taxonomy" id="946333"/>
    <lineage>
        <taxon>Bacteria</taxon>
        <taxon>Pseudomonadati</taxon>
        <taxon>Pseudomonadota</taxon>
        <taxon>Betaproteobacteria</taxon>
        <taxon>Burkholderiales</taxon>
        <taxon>Sphaerotilaceae</taxon>
        <taxon>Piscinibacter</taxon>
    </lineage>
</organism>
<protein>
    <submittedName>
        <fullName evidence="1">Uncharacterized protein</fullName>
    </submittedName>
</protein>
<keyword evidence="2" id="KW-1185">Reference proteome</keyword>
<dbReference type="STRING" id="946333.A4W93_19550"/>
<dbReference type="Proteomes" id="UP000193427">
    <property type="component" value="Chromosome"/>
</dbReference>
<dbReference type="KEGG" id="rgu:A4W93_19550"/>
<evidence type="ECO:0000313" key="1">
    <source>
        <dbReference type="EMBL" id="ARN21919.1"/>
    </source>
</evidence>
<dbReference type="EMBL" id="CP015118">
    <property type="protein sequence ID" value="ARN21919.1"/>
    <property type="molecule type" value="Genomic_DNA"/>
</dbReference>
<proteinExistence type="predicted"/>
<name>A0A1W6LCE4_9BURK</name>
<accession>A0A1W6LCE4</accession>
<dbReference type="OrthoDB" id="5295974at2"/>
<sequence>MHLMIPFASVMSDSGLHTLRDLTLPNLSKLFARLTPTRRTGTDEYTLNTPHERALAEAFGWSGDDGCLPWAAHAAAADGVDTGTAAWGQLTPVHWHVGADHVSLADPHALFLSAQASHTLYEAVKPLFESEGWSLAWGSPGRWFAAHDSLDNLPSASLDRVVGRNIDLWMPTHPQARLLRRLQNEVQMLLYQHSLNDERVGLGALPVNSFWLSGCGRAQPVPEDRDRVVDHRLRQPALAGDWAGWAEAWRALDAGPLAEAAERARQDQPVTLTLSGERFAQRLELQPQPLWTRMRRQFSAPAPYPLLAAL</sequence>
<dbReference type="AlphaFoldDB" id="A0A1W6LCE4"/>